<evidence type="ECO:0000313" key="1">
    <source>
        <dbReference type="EMBL" id="KRY69710.1"/>
    </source>
</evidence>
<dbReference type="Proteomes" id="UP000054632">
    <property type="component" value="Unassembled WGS sequence"/>
</dbReference>
<dbReference type="AlphaFoldDB" id="A0A0V1E791"/>
<accession>A0A0V1E791</accession>
<evidence type="ECO:0000313" key="2">
    <source>
        <dbReference type="Proteomes" id="UP000054632"/>
    </source>
</evidence>
<organism evidence="1 2">
    <name type="scientific">Trichinella pseudospiralis</name>
    <name type="common">Parasitic roundworm</name>
    <dbReference type="NCBI Taxonomy" id="6337"/>
    <lineage>
        <taxon>Eukaryota</taxon>
        <taxon>Metazoa</taxon>
        <taxon>Ecdysozoa</taxon>
        <taxon>Nematoda</taxon>
        <taxon>Enoplea</taxon>
        <taxon>Dorylaimia</taxon>
        <taxon>Trichinellida</taxon>
        <taxon>Trichinellidae</taxon>
        <taxon>Trichinella</taxon>
    </lineage>
</organism>
<gene>
    <name evidence="1" type="ORF">T4A_7780</name>
</gene>
<dbReference type="EMBL" id="JYDR01000086">
    <property type="protein sequence ID" value="KRY69710.1"/>
    <property type="molecule type" value="Genomic_DNA"/>
</dbReference>
<comment type="caution">
    <text evidence="1">The sequence shown here is derived from an EMBL/GenBank/DDBJ whole genome shotgun (WGS) entry which is preliminary data.</text>
</comment>
<protein>
    <submittedName>
        <fullName evidence="1">Uncharacterized protein</fullName>
    </submittedName>
</protein>
<reference evidence="1 2" key="1">
    <citation type="submission" date="2015-01" db="EMBL/GenBank/DDBJ databases">
        <title>Evolution of Trichinella species and genotypes.</title>
        <authorList>
            <person name="Korhonen P.K."/>
            <person name="Edoardo P."/>
            <person name="Giuseppe L.R."/>
            <person name="Gasser R.B."/>
        </authorList>
    </citation>
    <scope>NUCLEOTIDE SEQUENCE [LARGE SCALE GENOMIC DNA]</scope>
    <source>
        <strain evidence="1">ISS13</strain>
    </source>
</reference>
<sequence length="78" mass="9106">MKTGETCGYDWGQSSIISLFALKRQNIVKIRAASHRQTMQMFVSIMYKICKEMYYAELNVFHCSKENNPEMESCHSQC</sequence>
<name>A0A0V1E791_TRIPS</name>
<proteinExistence type="predicted"/>